<sequence length="112" mass="12059">MIDRMLKVTNLRDAISTLKSAGVAEMIHKADDGSDTISIANHHVAIKVFRNLLMVRGTYDAEGVELTAPVFGGLHLMVRLISDKAKARAKKLKNLAGFEVVANPGTVGWFGG</sequence>
<reference evidence="1" key="1">
    <citation type="journal article" date="2015" name="Nature">
        <title>Complex archaea that bridge the gap between prokaryotes and eukaryotes.</title>
        <authorList>
            <person name="Spang A."/>
            <person name="Saw J.H."/>
            <person name="Jorgensen S.L."/>
            <person name="Zaremba-Niedzwiedzka K."/>
            <person name="Martijn J."/>
            <person name="Lind A.E."/>
            <person name="van Eijk R."/>
            <person name="Schleper C."/>
            <person name="Guy L."/>
            <person name="Ettema T.J."/>
        </authorList>
    </citation>
    <scope>NUCLEOTIDE SEQUENCE</scope>
</reference>
<evidence type="ECO:0000313" key="1">
    <source>
        <dbReference type="EMBL" id="KKN52494.1"/>
    </source>
</evidence>
<dbReference type="EMBL" id="LAZR01001016">
    <property type="protein sequence ID" value="KKN52494.1"/>
    <property type="molecule type" value="Genomic_DNA"/>
</dbReference>
<gene>
    <name evidence="1" type="ORF">LCGC14_0611830</name>
</gene>
<protein>
    <submittedName>
        <fullName evidence="1">Uncharacterized protein</fullName>
    </submittedName>
</protein>
<dbReference type="AlphaFoldDB" id="A0A0F9RC42"/>
<comment type="caution">
    <text evidence="1">The sequence shown here is derived from an EMBL/GenBank/DDBJ whole genome shotgun (WGS) entry which is preliminary data.</text>
</comment>
<accession>A0A0F9RC42</accession>
<name>A0A0F9RC42_9ZZZZ</name>
<proteinExistence type="predicted"/>
<organism evidence="1">
    <name type="scientific">marine sediment metagenome</name>
    <dbReference type="NCBI Taxonomy" id="412755"/>
    <lineage>
        <taxon>unclassified sequences</taxon>
        <taxon>metagenomes</taxon>
        <taxon>ecological metagenomes</taxon>
    </lineage>
</organism>